<protein>
    <submittedName>
        <fullName evidence="1">Uncharacterized protein</fullName>
    </submittedName>
</protein>
<sequence length="63" mass="7091">MKKMIIAIAAVISLGLASQVVEHTINEEAVKTTVQTYLKETPDEDDEENISFEENSFSEWLGF</sequence>
<evidence type="ECO:0000313" key="2">
    <source>
        <dbReference type="Proteomes" id="UP000664601"/>
    </source>
</evidence>
<dbReference type="Proteomes" id="UP000664601">
    <property type="component" value="Unassembled WGS sequence"/>
</dbReference>
<organism evidence="1 2">
    <name type="scientific">Candidatus Enterococcus moelleringii</name>
    <dbReference type="NCBI Taxonomy" id="2815325"/>
    <lineage>
        <taxon>Bacteria</taxon>
        <taxon>Bacillati</taxon>
        <taxon>Bacillota</taxon>
        <taxon>Bacilli</taxon>
        <taxon>Lactobacillales</taxon>
        <taxon>Enterococcaceae</taxon>
        <taxon>Enterococcus</taxon>
    </lineage>
</organism>
<comment type="caution">
    <text evidence="1">The sequence shown here is derived from an EMBL/GenBank/DDBJ whole genome shotgun (WGS) entry which is preliminary data.</text>
</comment>
<accession>A0ABS3LAI7</accession>
<dbReference type="RefSeq" id="WP_207673583.1">
    <property type="nucleotide sequence ID" value="NZ_JAFREM010000017.1"/>
</dbReference>
<gene>
    <name evidence="1" type="ORF">JZO70_10800</name>
</gene>
<name>A0ABS3LAI7_9ENTE</name>
<dbReference type="EMBL" id="JAFREM010000017">
    <property type="protein sequence ID" value="MBO1306653.1"/>
    <property type="molecule type" value="Genomic_DNA"/>
</dbReference>
<proteinExistence type="predicted"/>
<evidence type="ECO:0000313" key="1">
    <source>
        <dbReference type="EMBL" id="MBO1306653.1"/>
    </source>
</evidence>
<reference evidence="1 2" key="1">
    <citation type="submission" date="2021-03" db="EMBL/GenBank/DDBJ databases">
        <title>Enterococcal diversity collection.</title>
        <authorList>
            <person name="Gilmore M.S."/>
            <person name="Schwartzman J."/>
            <person name="Van Tyne D."/>
            <person name="Martin M."/>
            <person name="Earl A.M."/>
            <person name="Manson A.L."/>
            <person name="Straub T."/>
            <person name="Salamzade R."/>
            <person name="Saavedra J."/>
            <person name="Lebreton F."/>
            <person name="Prichula J."/>
            <person name="Schaufler K."/>
            <person name="Gaca A."/>
            <person name="Sgardioli B."/>
            <person name="Wagenaar J."/>
            <person name="Strong T."/>
        </authorList>
    </citation>
    <scope>NUCLEOTIDE SEQUENCE [LARGE SCALE GENOMIC DNA]</scope>
    <source>
        <strain evidence="1 2">669A</strain>
    </source>
</reference>
<keyword evidence="2" id="KW-1185">Reference proteome</keyword>